<gene>
    <name evidence="3" type="ORF">HPP92_021205</name>
</gene>
<accession>A0A835Q1H9</accession>
<keyword evidence="2" id="KW-1133">Transmembrane helix</keyword>
<protein>
    <submittedName>
        <fullName evidence="3">Uncharacterized protein</fullName>
    </submittedName>
</protein>
<dbReference type="Proteomes" id="UP000636800">
    <property type="component" value="Chromosome 11"/>
</dbReference>
<name>A0A835Q1H9_VANPL</name>
<feature type="region of interest" description="Disordered" evidence="1">
    <location>
        <begin position="1"/>
        <end position="26"/>
    </location>
</feature>
<feature type="transmembrane region" description="Helical" evidence="2">
    <location>
        <begin position="38"/>
        <end position="56"/>
    </location>
</feature>
<dbReference type="OrthoDB" id="1152826at2759"/>
<organism evidence="3 4">
    <name type="scientific">Vanilla planifolia</name>
    <name type="common">Vanilla</name>
    <dbReference type="NCBI Taxonomy" id="51239"/>
    <lineage>
        <taxon>Eukaryota</taxon>
        <taxon>Viridiplantae</taxon>
        <taxon>Streptophyta</taxon>
        <taxon>Embryophyta</taxon>
        <taxon>Tracheophyta</taxon>
        <taxon>Spermatophyta</taxon>
        <taxon>Magnoliopsida</taxon>
        <taxon>Liliopsida</taxon>
        <taxon>Asparagales</taxon>
        <taxon>Orchidaceae</taxon>
        <taxon>Vanilloideae</taxon>
        <taxon>Vanilleae</taxon>
        <taxon>Vanilla</taxon>
    </lineage>
</organism>
<evidence type="ECO:0000313" key="3">
    <source>
        <dbReference type="EMBL" id="KAG0460908.1"/>
    </source>
</evidence>
<keyword evidence="2" id="KW-0472">Membrane</keyword>
<dbReference type="EMBL" id="JADCNL010000011">
    <property type="protein sequence ID" value="KAG0460908.1"/>
    <property type="molecule type" value="Genomic_DNA"/>
</dbReference>
<evidence type="ECO:0000256" key="1">
    <source>
        <dbReference type="SAM" id="MobiDB-lite"/>
    </source>
</evidence>
<comment type="caution">
    <text evidence="3">The sequence shown here is derived from an EMBL/GenBank/DDBJ whole genome shotgun (WGS) entry which is preliminary data.</text>
</comment>
<dbReference type="AlphaFoldDB" id="A0A835Q1H9"/>
<keyword evidence="4" id="KW-1185">Reference proteome</keyword>
<evidence type="ECO:0000313" key="4">
    <source>
        <dbReference type="Proteomes" id="UP000636800"/>
    </source>
</evidence>
<proteinExistence type="predicted"/>
<sequence>MTNPYASPSRVKAQFQRSHTSHNVSKRAYSTITGRLPGIRAATLSACLVFTFALAFRSAHLLNNPQPQPPVFQFFLPCSAINAFESFV</sequence>
<reference evidence="3 4" key="1">
    <citation type="journal article" date="2020" name="Nat. Food">
        <title>A phased Vanilla planifolia genome enables genetic improvement of flavour and production.</title>
        <authorList>
            <person name="Hasing T."/>
            <person name="Tang H."/>
            <person name="Brym M."/>
            <person name="Khazi F."/>
            <person name="Huang T."/>
            <person name="Chambers A.H."/>
        </authorList>
    </citation>
    <scope>NUCLEOTIDE SEQUENCE [LARGE SCALE GENOMIC DNA]</scope>
    <source>
        <tissue evidence="3">Leaf</tissue>
    </source>
</reference>
<keyword evidence="2" id="KW-0812">Transmembrane</keyword>
<feature type="compositionally biased region" description="Polar residues" evidence="1">
    <location>
        <begin position="15"/>
        <end position="26"/>
    </location>
</feature>
<evidence type="ECO:0000256" key="2">
    <source>
        <dbReference type="SAM" id="Phobius"/>
    </source>
</evidence>